<dbReference type="EMBL" id="SZYD01000006">
    <property type="protein sequence ID" value="KAD5961439.1"/>
    <property type="molecule type" value="Genomic_DNA"/>
</dbReference>
<sequence length="169" mass="19435">MASIVINATMYRACSLNIKGQSGLITPQEQNHKKKEVENDDLTVTSSVRFVNERWKQGNWDLNMFVKSGKMDWYALIVDEARRRKFLELHPEEATNQEPVLFRSSIIPWWAWIAYSHLPEAELLNGQSGNFICKIGLFMAVIGVVIFRQTESAKDLKNLAEKATFDDKQ</sequence>
<name>A0A5N6P797_9ASTR</name>
<gene>
    <name evidence="1" type="ORF">E3N88_12912</name>
</gene>
<keyword evidence="2" id="KW-1185">Reference proteome</keyword>
<proteinExistence type="predicted"/>
<evidence type="ECO:0000313" key="1">
    <source>
        <dbReference type="EMBL" id="KAD5961439.1"/>
    </source>
</evidence>
<accession>A0A5N6P797</accession>
<protein>
    <submittedName>
        <fullName evidence="1">Uncharacterized protein</fullName>
    </submittedName>
</protein>
<organism evidence="1 2">
    <name type="scientific">Mikania micrantha</name>
    <name type="common">bitter vine</name>
    <dbReference type="NCBI Taxonomy" id="192012"/>
    <lineage>
        <taxon>Eukaryota</taxon>
        <taxon>Viridiplantae</taxon>
        <taxon>Streptophyta</taxon>
        <taxon>Embryophyta</taxon>
        <taxon>Tracheophyta</taxon>
        <taxon>Spermatophyta</taxon>
        <taxon>Magnoliopsida</taxon>
        <taxon>eudicotyledons</taxon>
        <taxon>Gunneridae</taxon>
        <taxon>Pentapetalae</taxon>
        <taxon>asterids</taxon>
        <taxon>campanulids</taxon>
        <taxon>Asterales</taxon>
        <taxon>Asteraceae</taxon>
        <taxon>Asteroideae</taxon>
        <taxon>Heliantheae alliance</taxon>
        <taxon>Eupatorieae</taxon>
        <taxon>Mikania</taxon>
    </lineage>
</organism>
<comment type="caution">
    <text evidence="1">The sequence shown here is derived from an EMBL/GenBank/DDBJ whole genome shotgun (WGS) entry which is preliminary data.</text>
</comment>
<reference evidence="1 2" key="1">
    <citation type="submission" date="2019-05" db="EMBL/GenBank/DDBJ databases">
        <title>Mikania micrantha, genome provides insights into the molecular mechanism of rapid growth.</title>
        <authorList>
            <person name="Liu B."/>
        </authorList>
    </citation>
    <scope>NUCLEOTIDE SEQUENCE [LARGE SCALE GENOMIC DNA]</scope>
    <source>
        <strain evidence="1">NLD-2019</strain>
        <tissue evidence="1">Leaf</tissue>
    </source>
</reference>
<evidence type="ECO:0000313" key="2">
    <source>
        <dbReference type="Proteomes" id="UP000326396"/>
    </source>
</evidence>
<dbReference type="Proteomes" id="UP000326396">
    <property type="component" value="Linkage Group LG14"/>
</dbReference>
<dbReference type="AlphaFoldDB" id="A0A5N6P797"/>
<dbReference type="OrthoDB" id="566010at2759"/>